<dbReference type="AlphaFoldDB" id="A0A0A8K6Y7"/>
<evidence type="ECO:0000259" key="1">
    <source>
        <dbReference type="Pfam" id="PF07486"/>
    </source>
</evidence>
<dbReference type="STRING" id="1384459.GL4_3255"/>
<dbReference type="InterPro" id="IPR042047">
    <property type="entry name" value="SleB_dom1"/>
</dbReference>
<organism evidence="2 3">
    <name type="scientific">Methyloceanibacter caenitepidi</name>
    <dbReference type="NCBI Taxonomy" id="1384459"/>
    <lineage>
        <taxon>Bacteria</taxon>
        <taxon>Pseudomonadati</taxon>
        <taxon>Pseudomonadota</taxon>
        <taxon>Alphaproteobacteria</taxon>
        <taxon>Hyphomicrobiales</taxon>
        <taxon>Hyphomicrobiaceae</taxon>
        <taxon>Methyloceanibacter</taxon>
    </lineage>
</organism>
<dbReference type="GO" id="GO:0016787">
    <property type="term" value="F:hydrolase activity"/>
    <property type="evidence" value="ECO:0007669"/>
    <property type="project" value="InterPro"/>
</dbReference>
<sequence>MAAAGAVILTALCLSGCTGRSPVGLPMAATTDERECLVRAMYFESNRSSYDGSMAVGSVVMNRVESERFPDTICGVVGQHKQFASGVLTKPMDPKQMKVAVAAADTVLKGGRHPKVGPAMHFHAAGYNNPYPAKYMTVAGGNAFYLKPGRRWQHEYTGSVSTAQSKPVENLTKRASTILAGAASVVPGAAAAGVPCQGTEDPGAISLACETEAAGR</sequence>
<dbReference type="EMBL" id="AP014648">
    <property type="protein sequence ID" value="BAQ18685.1"/>
    <property type="molecule type" value="Genomic_DNA"/>
</dbReference>
<reference evidence="2 3" key="1">
    <citation type="submission" date="2014-09" db="EMBL/GenBank/DDBJ databases">
        <title>Genome sequencing of Methyloceanibacter caenitepidi Gela4.</title>
        <authorList>
            <person name="Takeuchi M."/>
            <person name="Susumu S."/>
            <person name="Kamagata Y."/>
            <person name="Oshima K."/>
            <person name="Hattori M."/>
            <person name="Iwasaki W."/>
        </authorList>
    </citation>
    <scope>NUCLEOTIDE SEQUENCE [LARGE SCALE GENOMIC DNA]</scope>
    <source>
        <strain evidence="2 3">Gela4</strain>
    </source>
</reference>
<dbReference type="Proteomes" id="UP000031643">
    <property type="component" value="Chromosome"/>
</dbReference>
<gene>
    <name evidence="2" type="ORF">GL4_3255</name>
</gene>
<dbReference type="KEGG" id="mcg:GL4_3255"/>
<evidence type="ECO:0000313" key="3">
    <source>
        <dbReference type="Proteomes" id="UP000031643"/>
    </source>
</evidence>
<dbReference type="Gene3D" id="1.10.10.2520">
    <property type="entry name" value="Cell wall hydrolase SleB, domain 1"/>
    <property type="match status" value="1"/>
</dbReference>
<dbReference type="HOGENOM" id="CLU_111094_0_0_5"/>
<name>A0A0A8K6Y7_9HYPH</name>
<feature type="domain" description="Cell wall hydrolase SleB" evidence="1">
    <location>
        <begin position="49"/>
        <end position="145"/>
    </location>
</feature>
<dbReference type="RefSeq" id="WP_244462643.1">
    <property type="nucleotide sequence ID" value="NZ_AP014648.1"/>
</dbReference>
<dbReference type="InterPro" id="IPR011105">
    <property type="entry name" value="Cell_wall_hydrolase_SleB"/>
</dbReference>
<evidence type="ECO:0000313" key="2">
    <source>
        <dbReference type="EMBL" id="BAQ18685.1"/>
    </source>
</evidence>
<proteinExistence type="predicted"/>
<accession>A0A0A8K6Y7</accession>
<protein>
    <submittedName>
        <fullName evidence="2">Spore-cortex-lytic enzyme prepeptide</fullName>
    </submittedName>
</protein>
<keyword evidence="3" id="KW-1185">Reference proteome</keyword>
<dbReference type="Pfam" id="PF07486">
    <property type="entry name" value="Hydrolase_2"/>
    <property type="match status" value="1"/>
</dbReference>